<reference evidence="2" key="1">
    <citation type="submission" date="2022-04" db="EMBL/GenBank/DDBJ databases">
        <title>Halobacillus sp. isolated from saltern.</title>
        <authorList>
            <person name="Won M."/>
            <person name="Lee C.-M."/>
            <person name="Woen H.-Y."/>
            <person name="Kwon S.-W."/>
        </authorList>
    </citation>
    <scope>NUCLEOTIDE SEQUENCE</scope>
    <source>
        <strain evidence="2">SSHM10-5</strain>
    </source>
</reference>
<evidence type="ECO:0000256" key="1">
    <source>
        <dbReference type="SAM" id="Phobius"/>
    </source>
</evidence>
<organism evidence="2 3">
    <name type="scientific">Halobacillus amylolyticus</name>
    <dbReference type="NCBI Taxonomy" id="2932259"/>
    <lineage>
        <taxon>Bacteria</taxon>
        <taxon>Bacillati</taxon>
        <taxon>Bacillota</taxon>
        <taxon>Bacilli</taxon>
        <taxon>Bacillales</taxon>
        <taxon>Bacillaceae</taxon>
        <taxon>Halobacillus</taxon>
    </lineage>
</organism>
<proteinExistence type="predicted"/>
<accession>A0ABY4HFE2</accession>
<feature type="transmembrane region" description="Helical" evidence="1">
    <location>
        <begin position="39"/>
        <end position="62"/>
    </location>
</feature>
<name>A0ABY4HFE2_9BACI</name>
<dbReference type="Proteomes" id="UP000830326">
    <property type="component" value="Chromosome"/>
</dbReference>
<keyword evidence="3" id="KW-1185">Reference proteome</keyword>
<evidence type="ECO:0000313" key="3">
    <source>
        <dbReference type="Proteomes" id="UP000830326"/>
    </source>
</evidence>
<evidence type="ECO:0008006" key="4">
    <source>
        <dbReference type="Google" id="ProtNLM"/>
    </source>
</evidence>
<keyword evidence="1" id="KW-0472">Membrane</keyword>
<evidence type="ECO:0000313" key="2">
    <source>
        <dbReference type="EMBL" id="UOR13023.1"/>
    </source>
</evidence>
<sequence>MSKHNEARTQPYNDVMEHKQRVEGYPNGTGGRMPLLIRLIGYLIFGGIFLMMIIAVFAAIFLD</sequence>
<protein>
    <recommendedName>
        <fullName evidence="4">Amino acid transporter</fullName>
    </recommendedName>
</protein>
<keyword evidence="1" id="KW-1133">Transmembrane helix</keyword>
<dbReference type="EMBL" id="CP095075">
    <property type="protein sequence ID" value="UOR13023.1"/>
    <property type="molecule type" value="Genomic_DNA"/>
</dbReference>
<dbReference type="RefSeq" id="WP_245034295.1">
    <property type="nucleotide sequence ID" value="NZ_CP095075.1"/>
</dbReference>
<keyword evidence="1" id="KW-0812">Transmembrane</keyword>
<gene>
    <name evidence="2" type="ORF">MUO15_05860</name>
</gene>